<sequence length="284" mass="31594">MEDMKEGAVNNGVVEDVAISDLEKKGIDTTRYWSVDGARICVAMNNSRIFDRSRQVASIVTCSNKFENSLTTVVAQPPYNTGYMLDALLLSVKALLYGSVLAYPISVAGLCKYGIIQQGVHRNEQCIKVYGDGNGYITGGALDECLEWEREDAGDEDIGEDVRKRRIRAGWLVGRCSPLPTMEQEDMKETLETRRLHDSISATSTLACVQHRLTDDDLWQTARSCRLHRARAETPSSLCMPEAVDTGMMQRTPRSEAALITMERRNVSALPWGKASSLDVHTER</sequence>
<dbReference type="Proteomes" id="UP001302367">
    <property type="component" value="Chromosome 9"/>
</dbReference>
<reference evidence="1 2" key="1">
    <citation type="submission" date="2023-09" db="EMBL/GenBank/DDBJ databases">
        <title>Complete-Gapless Cercospora beticola genome.</title>
        <authorList>
            <person name="Wyatt N.A."/>
            <person name="Spanner R.E."/>
            <person name="Bolton M.D."/>
        </authorList>
    </citation>
    <scope>NUCLEOTIDE SEQUENCE [LARGE SCALE GENOMIC DNA]</scope>
    <source>
        <strain evidence="1">Cb09-40</strain>
    </source>
</reference>
<name>A0ABZ0P7G0_CERBT</name>
<protein>
    <submittedName>
        <fullName evidence="1">Uncharacterized protein</fullName>
    </submittedName>
</protein>
<dbReference type="RefSeq" id="XP_065459612.1">
    <property type="nucleotide sequence ID" value="XM_065603540.1"/>
</dbReference>
<dbReference type="GeneID" id="90644844"/>
<proteinExistence type="predicted"/>
<evidence type="ECO:0000313" key="2">
    <source>
        <dbReference type="Proteomes" id="UP001302367"/>
    </source>
</evidence>
<gene>
    <name evidence="1" type="ORF">RHO25_012383</name>
</gene>
<organism evidence="1 2">
    <name type="scientific">Cercospora beticola</name>
    <name type="common">Sugarbeet leaf spot fungus</name>
    <dbReference type="NCBI Taxonomy" id="122368"/>
    <lineage>
        <taxon>Eukaryota</taxon>
        <taxon>Fungi</taxon>
        <taxon>Dikarya</taxon>
        <taxon>Ascomycota</taxon>
        <taxon>Pezizomycotina</taxon>
        <taxon>Dothideomycetes</taxon>
        <taxon>Dothideomycetidae</taxon>
        <taxon>Mycosphaerellales</taxon>
        <taxon>Mycosphaerellaceae</taxon>
        <taxon>Cercospora</taxon>
    </lineage>
</organism>
<dbReference type="EMBL" id="CP134192">
    <property type="protein sequence ID" value="WPB07721.1"/>
    <property type="molecule type" value="Genomic_DNA"/>
</dbReference>
<accession>A0ABZ0P7G0</accession>
<keyword evidence="2" id="KW-1185">Reference proteome</keyword>
<evidence type="ECO:0000313" key="1">
    <source>
        <dbReference type="EMBL" id="WPB07721.1"/>
    </source>
</evidence>